<feature type="non-terminal residue" evidence="2">
    <location>
        <position position="1"/>
    </location>
</feature>
<gene>
    <name evidence="2" type="ORF">MNBD_PLANCTO02-63</name>
</gene>
<evidence type="ECO:0000313" key="2">
    <source>
        <dbReference type="EMBL" id="VAX40346.1"/>
    </source>
</evidence>
<feature type="region of interest" description="Disordered" evidence="1">
    <location>
        <begin position="194"/>
        <end position="220"/>
    </location>
</feature>
<proteinExistence type="predicted"/>
<evidence type="ECO:0000256" key="1">
    <source>
        <dbReference type="SAM" id="MobiDB-lite"/>
    </source>
</evidence>
<sequence>ETYQTETYQIEEIKEEQAISSPVLEETGASFEIGAEVMSLQEEFIPLVEDLDEPELLITEQQEEEILLAPETTETATDEEESMAEDPAVEIVFDRYALIDSDDSLSQNCINLTNAISTPLYNEEQVSPITLSADLSDEKEMIDTKTETKQVVESKINLQQEEEIRTHLIQVCQKTRKAVGYQLNVLEEIWEASHSSNPTTENYQTPEPTSYRLETSSEEKPVQLDIFSAETKGNERRQREPEEQKTTVDLVAMRQRLSQRFKQLCLKQG</sequence>
<protein>
    <submittedName>
        <fullName evidence="2">Uncharacterized protein</fullName>
    </submittedName>
</protein>
<name>A0A3B1DBX6_9ZZZZ</name>
<reference evidence="2" key="1">
    <citation type="submission" date="2018-06" db="EMBL/GenBank/DDBJ databases">
        <authorList>
            <person name="Zhirakovskaya E."/>
        </authorList>
    </citation>
    <scope>NUCLEOTIDE SEQUENCE</scope>
</reference>
<feature type="compositionally biased region" description="Polar residues" evidence="1">
    <location>
        <begin position="194"/>
        <end position="214"/>
    </location>
</feature>
<organism evidence="2">
    <name type="scientific">hydrothermal vent metagenome</name>
    <dbReference type="NCBI Taxonomy" id="652676"/>
    <lineage>
        <taxon>unclassified sequences</taxon>
        <taxon>metagenomes</taxon>
        <taxon>ecological metagenomes</taxon>
    </lineage>
</organism>
<accession>A0A3B1DBX6</accession>
<dbReference type="EMBL" id="UOGL01000430">
    <property type="protein sequence ID" value="VAX40346.1"/>
    <property type="molecule type" value="Genomic_DNA"/>
</dbReference>
<dbReference type="AlphaFoldDB" id="A0A3B1DBX6"/>